<dbReference type="RefSeq" id="WP_203840963.1">
    <property type="nucleotide sequence ID" value="NZ_BAAATV010000003.1"/>
</dbReference>
<proteinExistence type="predicted"/>
<evidence type="ECO:0000313" key="1">
    <source>
        <dbReference type="EMBL" id="GIE23919.1"/>
    </source>
</evidence>
<comment type="caution">
    <text evidence="1">The sequence shown here is derived from an EMBL/GenBank/DDBJ whole genome shotgun (WGS) entry which is preliminary data.</text>
</comment>
<name>A0ABQ3ZZN6_9ACTN</name>
<evidence type="ECO:0008006" key="3">
    <source>
        <dbReference type="Google" id="ProtNLM"/>
    </source>
</evidence>
<dbReference type="EMBL" id="BOMN01000100">
    <property type="protein sequence ID" value="GIE23919.1"/>
    <property type="molecule type" value="Genomic_DNA"/>
</dbReference>
<dbReference type="InterPro" id="IPR028228">
    <property type="entry name" value="Imm53"/>
</dbReference>
<sequence length="104" mass="12272">MRDEYDETAPGVWTWLQAWYATQCNGDWEHEFGIRIETLDNPGWTIVIDLGDTALEDKPYERQEIHRSEHDWIFTRVESRQFTASCGPLNLGEVLHLFRCWITG</sequence>
<dbReference type="Pfam" id="PF15580">
    <property type="entry name" value="Imm53"/>
    <property type="match status" value="1"/>
</dbReference>
<protein>
    <recommendedName>
        <fullName evidence="3">Immunity protein 53 of polymorphic toxin system</fullName>
    </recommendedName>
</protein>
<dbReference type="Proteomes" id="UP000603200">
    <property type="component" value="Unassembled WGS sequence"/>
</dbReference>
<keyword evidence="2" id="KW-1185">Reference proteome</keyword>
<evidence type="ECO:0000313" key="2">
    <source>
        <dbReference type="Proteomes" id="UP000603200"/>
    </source>
</evidence>
<reference evidence="1 2" key="1">
    <citation type="submission" date="2021-01" db="EMBL/GenBank/DDBJ databases">
        <title>Whole genome shotgun sequence of Actinoplanes humidus NBRC 14915.</title>
        <authorList>
            <person name="Komaki H."/>
            <person name="Tamura T."/>
        </authorList>
    </citation>
    <scope>NUCLEOTIDE SEQUENCE [LARGE SCALE GENOMIC DNA]</scope>
    <source>
        <strain evidence="1 2">NBRC 14915</strain>
    </source>
</reference>
<accession>A0ABQ3ZZN6</accession>
<gene>
    <name evidence="1" type="ORF">Ahu01nite_070210</name>
</gene>
<organism evidence="1 2">
    <name type="scientific">Winogradskya humida</name>
    <dbReference type="NCBI Taxonomy" id="113566"/>
    <lineage>
        <taxon>Bacteria</taxon>
        <taxon>Bacillati</taxon>
        <taxon>Actinomycetota</taxon>
        <taxon>Actinomycetes</taxon>
        <taxon>Micromonosporales</taxon>
        <taxon>Micromonosporaceae</taxon>
        <taxon>Winogradskya</taxon>
    </lineage>
</organism>